<evidence type="ECO:0000256" key="6">
    <source>
        <dbReference type="SAM" id="Phobius"/>
    </source>
</evidence>
<comment type="subcellular location">
    <subcellularLocation>
        <location evidence="1">Membrane</location>
        <topology evidence="1">Multi-pass membrane protein</topology>
    </subcellularLocation>
</comment>
<feature type="transmembrane region" description="Helical" evidence="6">
    <location>
        <begin position="129"/>
        <end position="145"/>
    </location>
</feature>
<feature type="domain" description="EamA" evidence="7">
    <location>
        <begin position="159"/>
        <end position="294"/>
    </location>
</feature>
<keyword evidence="3 6" id="KW-0812">Transmembrane</keyword>
<feature type="transmembrane region" description="Helical" evidence="6">
    <location>
        <begin position="277"/>
        <end position="294"/>
    </location>
</feature>
<evidence type="ECO:0000313" key="8">
    <source>
        <dbReference type="EMBL" id="MBL6449541.1"/>
    </source>
</evidence>
<organism evidence="8 9">
    <name type="scientific">Fulvivirga marina</name>
    <dbReference type="NCBI Taxonomy" id="2494733"/>
    <lineage>
        <taxon>Bacteria</taxon>
        <taxon>Pseudomonadati</taxon>
        <taxon>Bacteroidota</taxon>
        <taxon>Cytophagia</taxon>
        <taxon>Cytophagales</taxon>
        <taxon>Fulvivirgaceae</taxon>
        <taxon>Fulvivirga</taxon>
    </lineage>
</organism>
<gene>
    <name evidence="8" type="ORF">JMN32_24730</name>
</gene>
<dbReference type="Pfam" id="PF00892">
    <property type="entry name" value="EamA"/>
    <property type="match status" value="2"/>
</dbReference>
<protein>
    <submittedName>
        <fullName evidence="8">DMT family transporter</fullName>
    </submittedName>
</protein>
<comment type="caution">
    <text evidence="8">The sequence shown here is derived from an EMBL/GenBank/DDBJ whole genome shotgun (WGS) entry which is preliminary data.</text>
</comment>
<feature type="transmembrane region" description="Helical" evidence="6">
    <location>
        <begin position="188"/>
        <end position="209"/>
    </location>
</feature>
<dbReference type="Gene3D" id="1.10.3730.20">
    <property type="match status" value="1"/>
</dbReference>
<evidence type="ECO:0000256" key="2">
    <source>
        <dbReference type="ARBA" id="ARBA00007362"/>
    </source>
</evidence>
<dbReference type="InterPro" id="IPR050638">
    <property type="entry name" value="AA-Vitamin_Transporters"/>
</dbReference>
<dbReference type="InterPro" id="IPR000620">
    <property type="entry name" value="EamA_dom"/>
</dbReference>
<dbReference type="Proteomes" id="UP000614216">
    <property type="component" value="Unassembled WGS sequence"/>
</dbReference>
<feature type="transmembrane region" description="Helical" evidence="6">
    <location>
        <begin position="221"/>
        <end position="240"/>
    </location>
</feature>
<dbReference type="PANTHER" id="PTHR32322">
    <property type="entry name" value="INNER MEMBRANE TRANSPORTER"/>
    <property type="match status" value="1"/>
</dbReference>
<feature type="transmembrane region" description="Helical" evidence="6">
    <location>
        <begin position="157"/>
        <end position="176"/>
    </location>
</feature>
<evidence type="ECO:0000256" key="4">
    <source>
        <dbReference type="ARBA" id="ARBA00022989"/>
    </source>
</evidence>
<keyword evidence="4 6" id="KW-1133">Transmembrane helix</keyword>
<comment type="similarity">
    <text evidence="2">Belongs to the EamA transporter family.</text>
</comment>
<feature type="transmembrane region" description="Helical" evidence="6">
    <location>
        <begin position="72"/>
        <end position="93"/>
    </location>
</feature>
<feature type="domain" description="EamA" evidence="7">
    <location>
        <begin position="10"/>
        <end position="145"/>
    </location>
</feature>
<dbReference type="EMBL" id="JAEUGD010000066">
    <property type="protein sequence ID" value="MBL6449541.1"/>
    <property type="molecule type" value="Genomic_DNA"/>
</dbReference>
<evidence type="ECO:0000256" key="1">
    <source>
        <dbReference type="ARBA" id="ARBA00004141"/>
    </source>
</evidence>
<feature type="transmembrane region" description="Helical" evidence="6">
    <location>
        <begin position="252"/>
        <end position="271"/>
    </location>
</feature>
<proteinExistence type="inferred from homology"/>
<dbReference type="PANTHER" id="PTHR32322:SF2">
    <property type="entry name" value="EAMA DOMAIN-CONTAINING PROTEIN"/>
    <property type="match status" value="1"/>
</dbReference>
<evidence type="ECO:0000313" key="9">
    <source>
        <dbReference type="Proteomes" id="UP000614216"/>
    </source>
</evidence>
<keyword evidence="9" id="KW-1185">Reference proteome</keyword>
<accession>A0A937G3E3</accession>
<dbReference type="AlphaFoldDB" id="A0A937G3E3"/>
<reference evidence="8" key="1">
    <citation type="submission" date="2021-01" db="EMBL/GenBank/DDBJ databases">
        <title>Fulvivirga kasyanovii gen. nov., sp nov., a novel member of the phylum Bacteroidetes isolated from seawater in a mussel farm.</title>
        <authorList>
            <person name="Zhao L.-H."/>
            <person name="Wang Z.-J."/>
        </authorList>
    </citation>
    <scope>NUCLEOTIDE SEQUENCE</scope>
    <source>
        <strain evidence="8">29W222</strain>
    </source>
</reference>
<feature type="transmembrane region" description="Helical" evidence="6">
    <location>
        <begin position="105"/>
        <end position="122"/>
    </location>
</feature>
<evidence type="ECO:0000256" key="5">
    <source>
        <dbReference type="ARBA" id="ARBA00023136"/>
    </source>
</evidence>
<sequence length="297" mass="32643">MKLSKAQLVAVIVAVVGIIFFSAKAVIVKLAYVYEVPAVSLLLLRMSFAFPVYVIIALIRKPSSPEQIKGKDYLWLIAFGIIGYYLASLFDFLGLQYVKASLERIILFVYPTLVILITWIFFKKAPTRVQIMAILLSYAGVFITFSEELGVAGDENVLLGGVLVFMSAFTYASYLVGSGYLIPKFGVVVFTSYAMIISCVCVVIHYAVTSNDNLLSYPSEVYWLGFLMAMISTVIPSYMISYAIKHLGAPNFSIIGSLGPISTIVLANIFLDERLSYLQVVGAIVVIGGIILVSRKK</sequence>
<keyword evidence="5 6" id="KW-0472">Membrane</keyword>
<evidence type="ECO:0000256" key="3">
    <source>
        <dbReference type="ARBA" id="ARBA00022692"/>
    </source>
</evidence>
<dbReference type="RefSeq" id="WP_202859058.1">
    <property type="nucleotide sequence ID" value="NZ_JAEUGD010000066.1"/>
</dbReference>
<name>A0A937G3E3_9BACT</name>
<dbReference type="InterPro" id="IPR037185">
    <property type="entry name" value="EmrE-like"/>
</dbReference>
<dbReference type="SUPFAM" id="SSF103481">
    <property type="entry name" value="Multidrug resistance efflux transporter EmrE"/>
    <property type="match status" value="2"/>
</dbReference>
<dbReference type="GO" id="GO:0016020">
    <property type="term" value="C:membrane"/>
    <property type="evidence" value="ECO:0007669"/>
    <property type="project" value="UniProtKB-SubCell"/>
</dbReference>
<evidence type="ECO:0000259" key="7">
    <source>
        <dbReference type="Pfam" id="PF00892"/>
    </source>
</evidence>
<feature type="transmembrane region" description="Helical" evidence="6">
    <location>
        <begin position="41"/>
        <end position="60"/>
    </location>
</feature>